<feature type="compositionally biased region" description="Polar residues" evidence="1">
    <location>
        <begin position="101"/>
        <end position="114"/>
    </location>
</feature>
<evidence type="ECO:0000256" key="1">
    <source>
        <dbReference type="SAM" id="MobiDB-lite"/>
    </source>
</evidence>
<feature type="chain" id="PRO_5009328446" evidence="2">
    <location>
        <begin position="27"/>
        <end position="114"/>
    </location>
</feature>
<sequence>MTLRLLCLQRVYLCVLAHTCVKTAQGSLMELGPGWRLQLDSLVIELLEPSNHTSCSGTHLWGSACFLSLSSDLSQAPLLILLSVKNSLGSSKAPCPEGCTGSPQLLPSNSLDPG</sequence>
<proteinExistence type="predicted"/>
<feature type="region of interest" description="Disordered" evidence="1">
    <location>
        <begin position="89"/>
        <end position="114"/>
    </location>
</feature>
<protein>
    <submittedName>
        <fullName evidence="3">Bm11917</fullName>
    </submittedName>
</protein>
<organism evidence="3">
    <name type="scientific">Brugia malayi</name>
    <name type="common">Filarial nematode worm</name>
    <dbReference type="NCBI Taxonomy" id="6279"/>
    <lineage>
        <taxon>Eukaryota</taxon>
        <taxon>Metazoa</taxon>
        <taxon>Ecdysozoa</taxon>
        <taxon>Nematoda</taxon>
        <taxon>Chromadorea</taxon>
        <taxon>Rhabditida</taxon>
        <taxon>Spirurina</taxon>
        <taxon>Spiruromorpha</taxon>
        <taxon>Filarioidea</taxon>
        <taxon>Onchocercidae</taxon>
        <taxon>Brugia</taxon>
    </lineage>
</organism>
<reference evidence="3" key="1">
    <citation type="journal article" date="2007" name="Science">
        <title>Draft genome of the filarial nematode parasite Brugia malayi.</title>
        <authorList>
            <person name="Ghedin E."/>
            <person name="Wang S."/>
            <person name="Spiro D."/>
            <person name="Caler E."/>
            <person name="Zhao Q."/>
            <person name="Crabtree J."/>
            <person name="Allen J.E."/>
            <person name="Delcher A.L."/>
            <person name="Guiliano D.B."/>
            <person name="Miranda-Saavedra D."/>
            <person name="Angiuoli S.V."/>
            <person name="Creasy T."/>
            <person name="Amedeo P."/>
            <person name="Haas B."/>
            <person name="El-Sayed N.M."/>
            <person name="Wortman J.R."/>
            <person name="Feldblyum T."/>
            <person name="Tallon L."/>
            <person name="Schatz M."/>
            <person name="Shumway M."/>
            <person name="Koo H."/>
            <person name="Salzberg S.L."/>
            <person name="Schobel S."/>
            <person name="Pertea M."/>
            <person name="Pop M."/>
            <person name="White O."/>
            <person name="Barton G.J."/>
            <person name="Carlow C.K."/>
            <person name="Crawford M.J."/>
            <person name="Daub J."/>
            <person name="Dimmic M.W."/>
            <person name="Estes C.F."/>
            <person name="Foster J.M."/>
            <person name="Ganatra M."/>
            <person name="Gregory W.F."/>
            <person name="Johnson N.M."/>
            <person name="Jin J."/>
            <person name="Komuniecki R."/>
            <person name="Korf I."/>
            <person name="Kumar S."/>
            <person name="Laney S."/>
            <person name="Li B.W."/>
            <person name="Li W."/>
            <person name="Lindblom T.H."/>
            <person name="Lustigman S."/>
            <person name="Ma D."/>
            <person name="Maina C.V."/>
            <person name="Martin D.M."/>
            <person name="McCarter J.P."/>
            <person name="McReynolds L."/>
            <person name="Mitreva M."/>
            <person name="Nutman T.B."/>
            <person name="Parkinson J."/>
            <person name="Peregrin-Alvarez J.M."/>
            <person name="Poole C."/>
            <person name="Ren Q."/>
            <person name="Saunders L."/>
            <person name="Sluder A.E."/>
            <person name="Smith K."/>
            <person name="Stanke M."/>
            <person name="Unnasch T.R."/>
            <person name="Ware J."/>
            <person name="Wei A.D."/>
            <person name="Weil G."/>
            <person name="Williams D.J."/>
            <person name="Zhang Y."/>
            <person name="Williams S.A."/>
            <person name="Fraser-Liggett C."/>
            <person name="Slatko B."/>
            <person name="Blaxter M.L."/>
            <person name="Scott A.L."/>
        </authorList>
    </citation>
    <scope>NUCLEOTIDE SEQUENCE</scope>
    <source>
        <strain evidence="3">FR3</strain>
    </source>
</reference>
<evidence type="ECO:0000256" key="2">
    <source>
        <dbReference type="SAM" id="SignalP"/>
    </source>
</evidence>
<dbReference type="EMBL" id="LN860703">
    <property type="protein sequence ID" value="CRZ26262.1"/>
    <property type="molecule type" value="Genomic_DNA"/>
</dbReference>
<feature type="signal peptide" evidence="2">
    <location>
        <begin position="1"/>
        <end position="26"/>
    </location>
</feature>
<evidence type="ECO:0000313" key="3">
    <source>
        <dbReference type="EMBL" id="CRZ26262.1"/>
    </source>
</evidence>
<gene>
    <name evidence="3" type="primary">Bm11917</name>
    <name evidence="3" type="ORF">BM_Bm11917</name>
</gene>
<accession>A0A1I9GDW6</accession>
<keyword evidence="2" id="KW-0732">Signal</keyword>
<dbReference type="AlphaFoldDB" id="A0A1I9GDW6"/>
<reference evidence="3" key="2">
    <citation type="submission" date="2012-12" db="EMBL/GenBank/DDBJ databases">
        <authorList>
            <consortium name="WormBase Consortium"/>
            <person name="Ghedin E."/>
            <person name="Paulini M."/>
        </authorList>
    </citation>
    <scope>NUCLEOTIDE SEQUENCE</scope>
    <source>
        <strain evidence="3">FR3</strain>
    </source>
</reference>
<name>A0A1I9GDW6_BRUMA</name>